<dbReference type="AlphaFoldDB" id="A0A8D8ZD97"/>
<organism evidence="1">
    <name type="scientific">Cacopsylla melanoneura</name>
    <dbReference type="NCBI Taxonomy" id="428564"/>
    <lineage>
        <taxon>Eukaryota</taxon>
        <taxon>Metazoa</taxon>
        <taxon>Ecdysozoa</taxon>
        <taxon>Arthropoda</taxon>
        <taxon>Hexapoda</taxon>
        <taxon>Insecta</taxon>
        <taxon>Pterygota</taxon>
        <taxon>Neoptera</taxon>
        <taxon>Paraneoptera</taxon>
        <taxon>Hemiptera</taxon>
        <taxon>Sternorrhyncha</taxon>
        <taxon>Psylloidea</taxon>
        <taxon>Psyllidae</taxon>
        <taxon>Psyllinae</taxon>
        <taxon>Cacopsylla</taxon>
    </lineage>
</organism>
<protein>
    <submittedName>
        <fullName evidence="1">Uncharacterized protein</fullName>
    </submittedName>
</protein>
<proteinExistence type="predicted"/>
<evidence type="ECO:0000313" key="1">
    <source>
        <dbReference type="EMBL" id="CAG6745247.1"/>
    </source>
</evidence>
<reference evidence="1" key="1">
    <citation type="submission" date="2021-05" db="EMBL/GenBank/DDBJ databases">
        <authorList>
            <person name="Alioto T."/>
            <person name="Alioto T."/>
            <person name="Gomez Garrido J."/>
        </authorList>
    </citation>
    <scope>NUCLEOTIDE SEQUENCE</scope>
</reference>
<sequence>MLEGSLLVYTYVHITKSRNNGMSVNWQQLILLTNTININIRRYITQQQEILCIIVYYIRWERSKTNSLRPLRGLHKIKHNSIVHISPFLCLHFFAVKRQKFEQS</sequence>
<accession>A0A8D8ZD97</accession>
<dbReference type="EMBL" id="HBUF01488528">
    <property type="protein sequence ID" value="CAG6745247.1"/>
    <property type="molecule type" value="Transcribed_RNA"/>
</dbReference>
<name>A0A8D8ZD97_9HEMI</name>